<keyword evidence="3" id="KW-1185">Reference proteome</keyword>
<dbReference type="Proteomes" id="UP000033423">
    <property type="component" value="Unassembled WGS sequence"/>
</dbReference>
<protein>
    <submittedName>
        <fullName evidence="2">Magnetosome protein Mad11</fullName>
    </submittedName>
</protein>
<evidence type="ECO:0000313" key="2">
    <source>
        <dbReference type="EMBL" id="KJU82967.1"/>
    </source>
</evidence>
<comment type="caution">
    <text evidence="2">The sequence shown here is derived from an EMBL/GenBank/DDBJ whole genome shotgun (WGS) entry which is preliminary data.</text>
</comment>
<evidence type="ECO:0000313" key="3">
    <source>
        <dbReference type="Proteomes" id="UP000033423"/>
    </source>
</evidence>
<accession>A0A0F3GMB8</accession>
<proteinExistence type="predicted"/>
<dbReference type="AlphaFoldDB" id="A0A0F3GMB8"/>
<dbReference type="EMBL" id="LACI01002105">
    <property type="protein sequence ID" value="KJU82967.1"/>
    <property type="molecule type" value="Genomic_DNA"/>
</dbReference>
<organism evidence="2 3">
    <name type="scientific">Candidatus Magnetobacterium bavaricum</name>
    <dbReference type="NCBI Taxonomy" id="29290"/>
    <lineage>
        <taxon>Bacteria</taxon>
        <taxon>Pseudomonadati</taxon>
        <taxon>Nitrospirota</taxon>
        <taxon>Thermodesulfovibrionia</taxon>
        <taxon>Thermodesulfovibrionales</taxon>
        <taxon>Candidatus Magnetobacteriaceae</taxon>
        <taxon>Candidatus Magnetobacterium</taxon>
    </lineage>
</organism>
<feature type="coiled-coil region" evidence="1">
    <location>
        <begin position="93"/>
        <end position="120"/>
    </location>
</feature>
<name>A0A0F3GMB8_9BACT</name>
<gene>
    <name evidence="2" type="ORF">MBAV_004836</name>
</gene>
<evidence type="ECO:0000256" key="1">
    <source>
        <dbReference type="SAM" id="Coils"/>
    </source>
</evidence>
<sequence length="157" mass="17919">MTPKDIMSSGIDVLNETWLYSVASVEYSGLLSYSYLKRGADLAAPSWDYVAQGSVRYVAEPVVQAGQYVGKLFKKLMPFGKFENRYTTVINILAERDRKLEAVQERVRKIEERLTNIERHGVVVADDITVIKKEVDEYKKALLRGVLQDNIMLREEA</sequence>
<reference evidence="2 3" key="1">
    <citation type="submission" date="2015-02" db="EMBL/GenBank/DDBJ databases">
        <title>Single-cell genomics of uncultivated deep-branching MTB reveals a conserved set of magnetosome genes.</title>
        <authorList>
            <person name="Kolinko S."/>
            <person name="Richter M."/>
            <person name="Glockner F.O."/>
            <person name="Brachmann A."/>
            <person name="Schuler D."/>
        </authorList>
    </citation>
    <scope>NUCLEOTIDE SEQUENCE [LARGE SCALE GENOMIC DNA]</scope>
    <source>
        <strain evidence="2">TM-1</strain>
    </source>
</reference>
<keyword evidence="1" id="KW-0175">Coiled coil</keyword>